<protein>
    <submittedName>
        <fullName evidence="2">Uncharacterized protein</fullName>
    </submittedName>
</protein>
<sequence length="81" mass="9212">MELTAPSEALRFDGALLHQPSAFSVHCVIPETREGAQTKCRGEDGQRNWNNARNQSHKNDDIYRALAPLQEDQQRLLHRSS</sequence>
<comment type="caution">
    <text evidence="2">The sequence shown here is derived from an EMBL/GenBank/DDBJ whole genome shotgun (WGS) entry which is preliminary data.</text>
</comment>
<feature type="region of interest" description="Disordered" evidence="1">
    <location>
        <begin position="38"/>
        <end position="57"/>
    </location>
</feature>
<accession>A0A4Z2F4F0</accession>
<gene>
    <name evidence="2" type="ORF">EYF80_054271</name>
</gene>
<dbReference type="EMBL" id="SRLO01001747">
    <property type="protein sequence ID" value="TNN35574.1"/>
    <property type="molecule type" value="Genomic_DNA"/>
</dbReference>
<evidence type="ECO:0000256" key="1">
    <source>
        <dbReference type="SAM" id="MobiDB-lite"/>
    </source>
</evidence>
<organism evidence="2 3">
    <name type="scientific">Liparis tanakae</name>
    <name type="common">Tanaka's snailfish</name>
    <dbReference type="NCBI Taxonomy" id="230148"/>
    <lineage>
        <taxon>Eukaryota</taxon>
        <taxon>Metazoa</taxon>
        <taxon>Chordata</taxon>
        <taxon>Craniata</taxon>
        <taxon>Vertebrata</taxon>
        <taxon>Euteleostomi</taxon>
        <taxon>Actinopterygii</taxon>
        <taxon>Neopterygii</taxon>
        <taxon>Teleostei</taxon>
        <taxon>Neoteleostei</taxon>
        <taxon>Acanthomorphata</taxon>
        <taxon>Eupercaria</taxon>
        <taxon>Perciformes</taxon>
        <taxon>Cottioidei</taxon>
        <taxon>Cottales</taxon>
        <taxon>Liparidae</taxon>
        <taxon>Liparis</taxon>
    </lineage>
</organism>
<keyword evidence="3" id="KW-1185">Reference proteome</keyword>
<reference evidence="2 3" key="1">
    <citation type="submission" date="2019-03" db="EMBL/GenBank/DDBJ databases">
        <title>First draft genome of Liparis tanakae, snailfish: a comprehensive survey of snailfish specific genes.</title>
        <authorList>
            <person name="Kim W."/>
            <person name="Song I."/>
            <person name="Jeong J.-H."/>
            <person name="Kim D."/>
            <person name="Kim S."/>
            <person name="Ryu S."/>
            <person name="Song J.Y."/>
            <person name="Lee S.K."/>
        </authorList>
    </citation>
    <scope>NUCLEOTIDE SEQUENCE [LARGE SCALE GENOMIC DNA]</scope>
    <source>
        <tissue evidence="2">Muscle</tissue>
    </source>
</reference>
<evidence type="ECO:0000313" key="3">
    <source>
        <dbReference type="Proteomes" id="UP000314294"/>
    </source>
</evidence>
<evidence type="ECO:0000313" key="2">
    <source>
        <dbReference type="EMBL" id="TNN35574.1"/>
    </source>
</evidence>
<name>A0A4Z2F4F0_9TELE</name>
<dbReference type="AlphaFoldDB" id="A0A4Z2F4F0"/>
<proteinExistence type="predicted"/>
<dbReference type="Proteomes" id="UP000314294">
    <property type="component" value="Unassembled WGS sequence"/>
</dbReference>